<evidence type="ECO:0000313" key="1">
    <source>
        <dbReference type="EMBL" id="VDM15605.1"/>
    </source>
</evidence>
<sequence length="69" mass="7992">MIVRYLRLERDLENNCLKTPLIASKFTRILSVYHLSLIATTNLKQGKLHKFRYIALIALKESCIDSSII</sequence>
<dbReference type="InParanoid" id="A0A3P7G2J6"/>
<dbReference type="Proteomes" id="UP000270924">
    <property type="component" value="Unassembled WGS sequence"/>
</dbReference>
<gene>
    <name evidence="1" type="ORF">WBA_LOCUS8968</name>
</gene>
<protein>
    <submittedName>
        <fullName evidence="1">Uncharacterized protein</fullName>
    </submittedName>
</protein>
<dbReference type="AlphaFoldDB" id="A0A3P7G2J6"/>
<reference evidence="1 2" key="1">
    <citation type="submission" date="2018-11" db="EMBL/GenBank/DDBJ databases">
        <authorList>
            <consortium name="Pathogen Informatics"/>
        </authorList>
    </citation>
    <scope>NUCLEOTIDE SEQUENCE [LARGE SCALE GENOMIC DNA]</scope>
</reference>
<organism evidence="1 2">
    <name type="scientific">Wuchereria bancrofti</name>
    <dbReference type="NCBI Taxonomy" id="6293"/>
    <lineage>
        <taxon>Eukaryota</taxon>
        <taxon>Metazoa</taxon>
        <taxon>Ecdysozoa</taxon>
        <taxon>Nematoda</taxon>
        <taxon>Chromadorea</taxon>
        <taxon>Rhabditida</taxon>
        <taxon>Spirurina</taxon>
        <taxon>Spiruromorpha</taxon>
        <taxon>Filarioidea</taxon>
        <taxon>Onchocercidae</taxon>
        <taxon>Wuchereria</taxon>
    </lineage>
</organism>
<accession>A0A3P7G2J6</accession>
<dbReference type="EMBL" id="UYWW01008159">
    <property type="protein sequence ID" value="VDM15605.1"/>
    <property type="molecule type" value="Genomic_DNA"/>
</dbReference>
<keyword evidence="2" id="KW-1185">Reference proteome</keyword>
<name>A0A3P7G2J6_WUCBA</name>
<evidence type="ECO:0000313" key="2">
    <source>
        <dbReference type="Proteomes" id="UP000270924"/>
    </source>
</evidence>
<proteinExistence type="predicted"/>